<gene>
    <name evidence="1" type="ORF">IAD01_05415</name>
</gene>
<dbReference type="AlphaFoldDB" id="A0A9D1JI09"/>
<accession>A0A9D1JI09</accession>
<dbReference type="InterPro" id="IPR027417">
    <property type="entry name" value="P-loop_NTPase"/>
</dbReference>
<evidence type="ECO:0000313" key="2">
    <source>
        <dbReference type="Proteomes" id="UP000823982"/>
    </source>
</evidence>
<name>A0A9D1JI09_9FIRM</name>
<dbReference type="Proteomes" id="UP000823982">
    <property type="component" value="Unassembled WGS sequence"/>
</dbReference>
<evidence type="ECO:0008006" key="3">
    <source>
        <dbReference type="Google" id="ProtNLM"/>
    </source>
</evidence>
<dbReference type="SUPFAM" id="SSF52540">
    <property type="entry name" value="P-loop containing nucleoside triphosphate hydrolases"/>
    <property type="match status" value="2"/>
</dbReference>
<organism evidence="1 2">
    <name type="scientific">Candidatus Faeciplasma gallinarum</name>
    <dbReference type="NCBI Taxonomy" id="2840799"/>
    <lineage>
        <taxon>Bacteria</taxon>
        <taxon>Bacillati</taxon>
        <taxon>Bacillota</taxon>
        <taxon>Clostridia</taxon>
        <taxon>Eubacteriales</taxon>
        <taxon>Oscillospiraceae</taxon>
        <taxon>Oscillospiraceae incertae sedis</taxon>
        <taxon>Candidatus Faeciplasma</taxon>
    </lineage>
</organism>
<sequence length="355" mass="39401">MTGNNVFFLGHSTPDGFSTHLSDDINSGTFTTYILKGGPGTGKSSLMKKVAAAMSETEDPEIYYCSSDPDSLDAVVLRKSKAIIVDGTAPHVFEPKYPGVREVLIDLGGCWNIDRLKNNRENIIDATDRNQKYHAAVKRYLKAIITLNDDIMTLGASCLNKPKLDAYCDRLCAKLFPKTKRPQASILHRQISSITPKGMITHSEIFKDMTIFKIDDDYCAVSARLMSKLAECAASSGYDVIVSENVLMPSGAYQHIVIPELKIAFTSSNTEALQKSASASINALRFYDRYSLKGKKKRAAFDRGMAEKLTYEAIEALKTAKDIHDELESYYIDAMNFDMVNSVTDELILRLKKSV</sequence>
<protein>
    <recommendedName>
        <fullName evidence="3">ATPase</fullName>
    </recommendedName>
</protein>
<proteinExistence type="predicted"/>
<reference evidence="1" key="1">
    <citation type="submission" date="2020-10" db="EMBL/GenBank/DDBJ databases">
        <authorList>
            <person name="Gilroy R."/>
        </authorList>
    </citation>
    <scope>NUCLEOTIDE SEQUENCE</scope>
    <source>
        <strain evidence="1">CHK157-1446</strain>
    </source>
</reference>
<evidence type="ECO:0000313" key="1">
    <source>
        <dbReference type="EMBL" id="HIS24823.1"/>
    </source>
</evidence>
<reference evidence="1" key="2">
    <citation type="journal article" date="2021" name="PeerJ">
        <title>Extensive microbial diversity within the chicken gut microbiome revealed by metagenomics and culture.</title>
        <authorList>
            <person name="Gilroy R."/>
            <person name="Ravi A."/>
            <person name="Getino M."/>
            <person name="Pursley I."/>
            <person name="Horton D.L."/>
            <person name="Alikhan N.F."/>
            <person name="Baker D."/>
            <person name="Gharbi K."/>
            <person name="Hall N."/>
            <person name="Watson M."/>
            <person name="Adriaenssens E.M."/>
            <person name="Foster-Nyarko E."/>
            <person name="Jarju S."/>
            <person name="Secka A."/>
            <person name="Antonio M."/>
            <person name="Oren A."/>
            <person name="Chaudhuri R.R."/>
            <person name="La Ragione R."/>
            <person name="Hildebrand F."/>
            <person name="Pallen M.J."/>
        </authorList>
    </citation>
    <scope>NUCLEOTIDE SEQUENCE</scope>
    <source>
        <strain evidence="1">CHK157-1446</strain>
    </source>
</reference>
<comment type="caution">
    <text evidence="1">The sequence shown here is derived from an EMBL/GenBank/DDBJ whole genome shotgun (WGS) entry which is preliminary data.</text>
</comment>
<dbReference type="EMBL" id="DVIR01000049">
    <property type="protein sequence ID" value="HIS24823.1"/>
    <property type="molecule type" value="Genomic_DNA"/>
</dbReference>